<reference evidence="3 4" key="1">
    <citation type="journal article" date="2014" name="J. Biotechnol.">
        <title>Complete genome sequence of the actinobacterium Amycolatopsis japonica MG417-CF17(T) (=DSM 44213T) producing (S,S)-N,N'-ethylenediaminedisuccinic acid.</title>
        <authorList>
            <person name="Stegmann E."/>
            <person name="Albersmeier A."/>
            <person name="Spohn M."/>
            <person name="Gert H."/>
            <person name="Weber T."/>
            <person name="Wohlleben W."/>
            <person name="Kalinowski J."/>
            <person name="Ruckert C."/>
        </authorList>
    </citation>
    <scope>NUCLEOTIDE SEQUENCE [LARGE SCALE GENOMIC DNA]</scope>
    <source>
        <strain evidence="4">MG417-CF17 (DSM 44213)</strain>
    </source>
</reference>
<keyword evidence="1" id="KW-0732">Signal</keyword>
<dbReference type="InterPro" id="IPR012334">
    <property type="entry name" value="Pectin_lyas_fold"/>
</dbReference>
<protein>
    <submittedName>
        <fullName evidence="3">Conserved putative secreted protein</fullName>
    </submittedName>
</protein>
<dbReference type="EMBL" id="CP008953">
    <property type="protein sequence ID" value="AIG80159.1"/>
    <property type="molecule type" value="Genomic_DNA"/>
</dbReference>
<proteinExistence type="predicted"/>
<dbReference type="InterPro" id="IPR039448">
    <property type="entry name" value="Beta_helix"/>
</dbReference>
<keyword evidence="4" id="KW-1185">Reference proteome</keyword>
<dbReference type="RefSeq" id="WP_228694747.1">
    <property type="nucleotide sequence ID" value="NZ_CP008953.1"/>
</dbReference>
<dbReference type="Pfam" id="PF13229">
    <property type="entry name" value="Beta_helix"/>
    <property type="match status" value="1"/>
</dbReference>
<dbReference type="InterPro" id="IPR011050">
    <property type="entry name" value="Pectin_lyase_fold/virulence"/>
</dbReference>
<feature type="domain" description="Right handed beta helix" evidence="2">
    <location>
        <begin position="148"/>
        <end position="297"/>
    </location>
</feature>
<dbReference type="AlphaFoldDB" id="A0A075V6R8"/>
<dbReference type="InterPro" id="IPR006626">
    <property type="entry name" value="PbH1"/>
</dbReference>
<name>A0A075V6R8_9PSEU</name>
<sequence>MSSGIAQRSTGTRVLYAALSVLLLQVAVENTAVASEEPTRGVCGTTVGVPSAPEGAQVVDPGTDLTDKTRFSPPGTTFWLSPGEHHLSPDQFGQVMPKDGNVYLGAPGAVLNGRGINRAAFTTSAKDVVIRGLTIRGFVAERDQGVVNHDSGERWTIEGNVIEDNDGAGMMTGSGQRVIGNCLRNNGQYGINAYRFGGGLADLVIEGNEISGNNTGDWETKIPGCGCSGGAKFWAVNGADITGNWVHHNHGVGLWADTNNNDFLIQDNLIEDNASEGLFYEISYNLELIGNTFNRNALVQGRNRAAKGDNFPVAAVYLSESGGEPRLPARTSRIDIRGNMFSDNWSGITLWENADRFCNSPANTSTLSCTALVSPTSSCSDPGIATEPLYGDCRWKTQRVSVHENTFEFDSSMEGCLGMCGRMAVLSNYGTFPAWSPYRGAVISEAITFRQENRWYDNQYYGPWTFVAHDTSRRLTAAQWQAAPYLQDTCSGFGETVTC</sequence>
<dbReference type="SMART" id="SM00710">
    <property type="entry name" value="PbH1"/>
    <property type="match status" value="7"/>
</dbReference>
<organism evidence="3 4">
    <name type="scientific">Amycolatopsis japonica</name>
    <dbReference type="NCBI Taxonomy" id="208439"/>
    <lineage>
        <taxon>Bacteria</taxon>
        <taxon>Bacillati</taxon>
        <taxon>Actinomycetota</taxon>
        <taxon>Actinomycetes</taxon>
        <taxon>Pseudonocardiales</taxon>
        <taxon>Pseudonocardiaceae</taxon>
        <taxon>Amycolatopsis</taxon>
        <taxon>Amycolatopsis japonica group</taxon>
    </lineage>
</organism>
<evidence type="ECO:0000313" key="3">
    <source>
        <dbReference type="EMBL" id="AIG80159.1"/>
    </source>
</evidence>
<evidence type="ECO:0000313" key="4">
    <source>
        <dbReference type="Proteomes" id="UP000028492"/>
    </source>
</evidence>
<dbReference type="STRING" id="208439.AJAP_36805"/>
<gene>
    <name evidence="3" type="ORF">AJAP_36805</name>
</gene>
<dbReference type="Gene3D" id="2.160.20.10">
    <property type="entry name" value="Single-stranded right-handed beta-helix, Pectin lyase-like"/>
    <property type="match status" value="1"/>
</dbReference>
<dbReference type="HOGENOM" id="CLU_531989_0_0_11"/>
<dbReference type="Proteomes" id="UP000028492">
    <property type="component" value="Chromosome"/>
</dbReference>
<evidence type="ECO:0000256" key="1">
    <source>
        <dbReference type="SAM" id="SignalP"/>
    </source>
</evidence>
<evidence type="ECO:0000259" key="2">
    <source>
        <dbReference type="Pfam" id="PF13229"/>
    </source>
</evidence>
<dbReference type="SUPFAM" id="SSF51126">
    <property type="entry name" value="Pectin lyase-like"/>
    <property type="match status" value="1"/>
</dbReference>
<feature type="chain" id="PRO_5001710974" evidence="1">
    <location>
        <begin position="35"/>
        <end position="499"/>
    </location>
</feature>
<feature type="signal peptide" evidence="1">
    <location>
        <begin position="1"/>
        <end position="34"/>
    </location>
</feature>
<accession>A0A075V6R8</accession>
<dbReference type="eggNOG" id="COG3420">
    <property type="taxonomic scope" value="Bacteria"/>
</dbReference>
<dbReference type="KEGG" id="aja:AJAP_36805"/>